<dbReference type="PANTHER" id="PTHR33908:SF11">
    <property type="entry name" value="MEMBRANE PROTEIN"/>
    <property type="match status" value="1"/>
</dbReference>
<gene>
    <name evidence="9" type="ORF">ENV52_14215</name>
</gene>
<feature type="transmembrane region" description="Helical" evidence="8">
    <location>
        <begin position="333"/>
        <end position="350"/>
    </location>
</feature>
<keyword evidence="5 8" id="KW-0812">Transmembrane</keyword>
<keyword evidence="4" id="KW-0808">Transferase</keyword>
<dbReference type="GO" id="GO:0016763">
    <property type="term" value="F:pentosyltransferase activity"/>
    <property type="evidence" value="ECO:0007669"/>
    <property type="project" value="TreeGrafter"/>
</dbReference>
<keyword evidence="2" id="KW-1003">Cell membrane</keyword>
<comment type="subcellular location">
    <subcellularLocation>
        <location evidence="1">Cell membrane</location>
        <topology evidence="1">Multi-pass membrane protein</topology>
    </subcellularLocation>
</comment>
<evidence type="ECO:0000256" key="4">
    <source>
        <dbReference type="ARBA" id="ARBA00022679"/>
    </source>
</evidence>
<evidence type="ECO:0000256" key="8">
    <source>
        <dbReference type="SAM" id="Phobius"/>
    </source>
</evidence>
<feature type="transmembrane region" description="Helical" evidence="8">
    <location>
        <begin position="6"/>
        <end position="26"/>
    </location>
</feature>
<dbReference type="PANTHER" id="PTHR33908">
    <property type="entry name" value="MANNOSYLTRANSFERASE YKCB-RELATED"/>
    <property type="match status" value="1"/>
</dbReference>
<dbReference type="GO" id="GO:0005886">
    <property type="term" value="C:plasma membrane"/>
    <property type="evidence" value="ECO:0007669"/>
    <property type="project" value="UniProtKB-SubCell"/>
</dbReference>
<feature type="transmembrane region" description="Helical" evidence="8">
    <location>
        <begin position="239"/>
        <end position="258"/>
    </location>
</feature>
<protein>
    <recommendedName>
        <fullName evidence="10">Glycosyltransferase RgtA/B/C/D-like domain-containing protein</fullName>
    </recommendedName>
</protein>
<name>A0A7V6A5V9_9BACT</name>
<evidence type="ECO:0000256" key="1">
    <source>
        <dbReference type="ARBA" id="ARBA00004651"/>
    </source>
</evidence>
<sequence>MHAFLDPWLSCLTFAAIIIAFLLCQVQRREDTLAWILVGYFCICIVLIAIKWYLRLDLAVYDVEKYQSAGIQIAASLRADFLGNLRYAIKPYAAYTLPLGLLYYVFGPSELLGQLLNTVMALGVIINLHRLACIWFNRRVADHTALLFAVYPYGWILSTTLNRDMMIAFCITLFFRALSGLRLREGLRSKWPWLTILGSLGYMTLLRAPLIILGGLALFIYVMARPDVVRRNGRLYRTVRFTFIVMVMLLGSTSFFVFGKYYTAQSPLENEATQFCEVGNMNQRLRISEDAGSAYLQGVNYSSYQDVIKAMPLATFYFVFSPLPWQVTSPKQALGVLDSTWMMLICWYFLKGIKPLYRSNRKLALALLTFLLVGLTTSSVLQANAGSAMRHRTMFSFLMFPIAVHGLSRRRQLSRSALKRRFPASEINRWPAGGCG</sequence>
<keyword evidence="3" id="KW-0328">Glycosyltransferase</keyword>
<dbReference type="AlphaFoldDB" id="A0A7V6A5V9"/>
<feature type="transmembrane region" description="Helical" evidence="8">
    <location>
        <begin position="111"/>
        <end position="128"/>
    </location>
</feature>
<feature type="transmembrane region" description="Helical" evidence="8">
    <location>
        <begin position="362"/>
        <end position="383"/>
    </location>
</feature>
<dbReference type="GO" id="GO:0009103">
    <property type="term" value="P:lipopolysaccharide biosynthetic process"/>
    <property type="evidence" value="ECO:0007669"/>
    <property type="project" value="UniProtKB-ARBA"/>
</dbReference>
<feature type="transmembrane region" description="Helical" evidence="8">
    <location>
        <begin position="140"/>
        <end position="159"/>
    </location>
</feature>
<accession>A0A7V6A5V9</accession>
<feature type="transmembrane region" description="Helical" evidence="8">
    <location>
        <begin position="33"/>
        <end position="54"/>
    </location>
</feature>
<evidence type="ECO:0000313" key="9">
    <source>
        <dbReference type="EMBL" id="HHS30842.1"/>
    </source>
</evidence>
<organism evidence="9">
    <name type="scientific">Desulfobacca acetoxidans</name>
    <dbReference type="NCBI Taxonomy" id="60893"/>
    <lineage>
        <taxon>Bacteria</taxon>
        <taxon>Pseudomonadati</taxon>
        <taxon>Thermodesulfobacteriota</taxon>
        <taxon>Desulfobaccia</taxon>
        <taxon>Desulfobaccales</taxon>
        <taxon>Desulfobaccaceae</taxon>
        <taxon>Desulfobacca</taxon>
    </lineage>
</organism>
<keyword evidence="6 8" id="KW-1133">Transmembrane helix</keyword>
<evidence type="ECO:0000256" key="7">
    <source>
        <dbReference type="ARBA" id="ARBA00023136"/>
    </source>
</evidence>
<evidence type="ECO:0000256" key="2">
    <source>
        <dbReference type="ARBA" id="ARBA00022475"/>
    </source>
</evidence>
<evidence type="ECO:0008006" key="10">
    <source>
        <dbReference type="Google" id="ProtNLM"/>
    </source>
</evidence>
<dbReference type="EMBL" id="DTGR01000219">
    <property type="protein sequence ID" value="HHS30842.1"/>
    <property type="molecule type" value="Genomic_DNA"/>
</dbReference>
<evidence type="ECO:0000256" key="3">
    <source>
        <dbReference type="ARBA" id="ARBA00022676"/>
    </source>
</evidence>
<dbReference type="InterPro" id="IPR050297">
    <property type="entry name" value="LipidA_mod_glycosyltrf_83"/>
</dbReference>
<keyword evidence="7 8" id="KW-0472">Membrane</keyword>
<evidence type="ECO:0000256" key="6">
    <source>
        <dbReference type="ARBA" id="ARBA00022989"/>
    </source>
</evidence>
<feature type="transmembrane region" description="Helical" evidence="8">
    <location>
        <begin position="204"/>
        <end position="224"/>
    </location>
</feature>
<reference evidence="9" key="1">
    <citation type="journal article" date="2020" name="mSystems">
        <title>Genome- and Community-Level Interaction Insights into Carbon Utilization and Element Cycling Functions of Hydrothermarchaeota in Hydrothermal Sediment.</title>
        <authorList>
            <person name="Zhou Z."/>
            <person name="Liu Y."/>
            <person name="Xu W."/>
            <person name="Pan J."/>
            <person name="Luo Z.H."/>
            <person name="Li M."/>
        </authorList>
    </citation>
    <scope>NUCLEOTIDE SEQUENCE [LARGE SCALE GENOMIC DNA]</scope>
    <source>
        <strain evidence="9">SpSt-767</strain>
    </source>
</reference>
<proteinExistence type="predicted"/>
<comment type="caution">
    <text evidence="9">The sequence shown here is derived from an EMBL/GenBank/DDBJ whole genome shotgun (WGS) entry which is preliminary data.</text>
</comment>
<evidence type="ECO:0000256" key="5">
    <source>
        <dbReference type="ARBA" id="ARBA00022692"/>
    </source>
</evidence>